<dbReference type="AlphaFoldDB" id="A0A1G7SNZ4"/>
<protein>
    <submittedName>
        <fullName evidence="2">Sugar diacid utilization regulator</fullName>
    </submittedName>
</protein>
<organism evidence="2 3">
    <name type="scientific">Klenkia brasiliensis</name>
    <dbReference type="NCBI Taxonomy" id="333142"/>
    <lineage>
        <taxon>Bacteria</taxon>
        <taxon>Bacillati</taxon>
        <taxon>Actinomycetota</taxon>
        <taxon>Actinomycetes</taxon>
        <taxon>Geodermatophilales</taxon>
        <taxon>Geodermatophilaceae</taxon>
        <taxon>Klenkia</taxon>
    </lineage>
</organism>
<dbReference type="EMBL" id="FNCF01000003">
    <property type="protein sequence ID" value="SDG23980.1"/>
    <property type="molecule type" value="Genomic_DNA"/>
</dbReference>
<evidence type="ECO:0000313" key="3">
    <source>
        <dbReference type="Proteomes" id="UP000198863"/>
    </source>
</evidence>
<keyword evidence="3" id="KW-1185">Reference proteome</keyword>
<dbReference type="Pfam" id="PF13556">
    <property type="entry name" value="HTH_30"/>
    <property type="match status" value="1"/>
</dbReference>
<dbReference type="PANTHER" id="PTHR33744">
    <property type="entry name" value="CARBOHYDRATE DIACID REGULATOR"/>
    <property type="match status" value="1"/>
</dbReference>
<proteinExistence type="predicted"/>
<dbReference type="RefSeq" id="WP_091062176.1">
    <property type="nucleotide sequence ID" value="NZ_FNCF01000003.1"/>
</dbReference>
<gene>
    <name evidence="2" type="ORF">SAMN05660324_2078</name>
</gene>
<evidence type="ECO:0000313" key="2">
    <source>
        <dbReference type="EMBL" id="SDG23980.1"/>
    </source>
</evidence>
<dbReference type="InterPro" id="IPR051448">
    <property type="entry name" value="CdaR-like_regulators"/>
</dbReference>
<sequence>MPSDRVQQLVDSLAEQLQRSVVVDDPQVRLLATSRHFGDEDDVRVRAVLQRDAGSAAVAHVLGAGVAGWQRAGWIPAEPGIGMHPRWCLPVRWQGELLGLLMVIDAHAGLSAAETGLIAAAGEQLAAVLVADRHAADAATAERDAAVAALLSPLPADRARALAELAGTLPAGRHIRAVALRLTDVAPEDAEQARAAVRRALAARPGTLATAGPDAGTALLVTAGPLDGVAAAEAARRMVAEARAVAAGRFGAVAGTGPGVEGLDRAWTSARTAALATRAVPRLQPGPVVDGTALGVHEVLLRVPAEAWDETALPPELHALRAADPRGRLTATLAAWLDAGGNAPAAADAVHVHRTTLHYRLDRVRELTGADLDDGATRLRLHLGLQVARYLGWFLPGEHGGP</sequence>
<dbReference type="PANTHER" id="PTHR33744:SF17">
    <property type="entry name" value="CONSERVED PROTEIN"/>
    <property type="match status" value="1"/>
</dbReference>
<dbReference type="OrthoDB" id="4534407at2"/>
<dbReference type="InterPro" id="IPR025736">
    <property type="entry name" value="PucR_C-HTH_dom"/>
</dbReference>
<feature type="domain" description="PucR C-terminal helix-turn-helix" evidence="1">
    <location>
        <begin position="329"/>
        <end position="386"/>
    </location>
</feature>
<reference evidence="3" key="1">
    <citation type="submission" date="2016-10" db="EMBL/GenBank/DDBJ databases">
        <authorList>
            <person name="Varghese N."/>
            <person name="Submissions S."/>
        </authorList>
    </citation>
    <scope>NUCLEOTIDE SEQUENCE [LARGE SCALE GENOMIC DNA]</scope>
    <source>
        <strain evidence="3">DSM 44526</strain>
    </source>
</reference>
<dbReference type="Proteomes" id="UP000198863">
    <property type="component" value="Unassembled WGS sequence"/>
</dbReference>
<dbReference type="Gene3D" id="1.10.10.2840">
    <property type="entry name" value="PucR C-terminal helix-turn-helix domain"/>
    <property type="match status" value="1"/>
</dbReference>
<name>A0A1G7SNZ4_9ACTN</name>
<evidence type="ECO:0000259" key="1">
    <source>
        <dbReference type="Pfam" id="PF13556"/>
    </source>
</evidence>
<accession>A0A1G7SNZ4</accession>
<dbReference type="InterPro" id="IPR042070">
    <property type="entry name" value="PucR_C-HTH_sf"/>
</dbReference>